<dbReference type="EMBL" id="FOZP01000001">
    <property type="protein sequence ID" value="SFS32056.1"/>
    <property type="molecule type" value="Genomic_DNA"/>
</dbReference>
<dbReference type="PANTHER" id="PTHR11586:SF37">
    <property type="entry name" value="TRNA-BINDING DOMAIN-CONTAINING PROTEIN"/>
    <property type="match status" value="1"/>
</dbReference>
<evidence type="ECO:0000313" key="6">
    <source>
        <dbReference type="Proteomes" id="UP000199312"/>
    </source>
</evidence>
<dbReference type="PANTHER" id="PTHR11586">
    <property type="entry name" value="TRNA-AMINOACYLATION COFACTOR ARC1 FAMILY MEMBER"/>
    <property type="match status" value="1"/>
</dbReference>
<proteinExistence type="predicted"/>
<accession>A0A1I6NVP9</accession>
<dbReference type="NCBIfam" id="TIGR02222">
    <property type="entry name" value="chap_CsaA"/>
    <property type="match status" value="1"/>
</dbReference>
<dbReference type="CDD" id="cd02798">
    <property type="entry name" value="tRNA_bind_CsaA"/>
    <property type="match status" value="1"/>
</dbReference>
<keyword evidence="1 3" id="KW-0820">tRNA-binding</keyword>
<protein>
    <submittedName>
        <fullName evidence="5">tRNA-binding protein</fullName>
    </submittedName>
</protein>
<evidence type="ECO:0000256" key="1">
    <source>
        <dbReference type="ARBA" id="ARBA00022555"/>
    </source>
</evidence>
<feature type="domain" description="TRNA-binding" evidence="4">
    <location>
        <begin position="9"/>
        <end position="113"/>
    </location>
</feature>
<dbReference type="NCBIfam" id="NF007495">
    <property type="entry name" value="PRK10089.1-4"/>
    <property type="match status" value="1"/>
</dbReference>
<keyword evidence="2 3" id="KW-0694">RNA-binding</keyword>
<dbReference type="FunFam" id="2.40.50.140:FF:000165">
    <property type="entry name" value="Chaperone CsaA"/>
    <property type="match status" value="1"/>
</dbReference>
<dbReference type="PROSITE" id="PS50886">
    <property type="entry name" value="TRBD"/>
    <property type="match status" value="1"/>
</dbReference>
<dbReference type="Pfam" id="PF01588">
    <property type="entry name" value="tRNA_bind"/>
    <property type="match status" value="1"/>
</dbReference>
<dbReference type="Gene3D" id="2.40.50.140">
    <property type="entry name" value="Nucleic acid-binding proteins"/>
    <property type="match status" value="1"/>
</dbReference>
<sequence>MKPTINFDDFLKVDIRIGTIIEVKDFPKAKKPAYQLTIDFGELGLKKSSAQITNLYSKEQLLNKKITAVVNFQKKQIANFFSECLVLGIENNNKQIVLLQPTNNIIKNGEQVS</sequence>
<evidence type="ECO:0000256" key="3">
    <source>
        <dbReference type="PROSITE-ProRule" id="PRU00209"/>
    </source>
</evidence>
<dbReference type="AlphaFoldDB" id="A0A1I6NVP9"/>
<dbReference type="GO" id="GO:0000049">
    <property type="term" value="F:tRNA binding"/>
    <property type="evidence" value="ECO:0007669"/>
    <property type="project" value="UniProtKB-UniRule"/>
</dbReference>
<evidence type="ECO:0000313" key="5">
    <source>
        <dbReference type="EMBL" id="SFS32056.1"/>
    </source>
</evidence>
<organism evidence="5 6">
    <name type="scientific">Lutibacter maritimus</name>
    <dbReference type="NCBI Taxonomy" id="593133"/>
    <lineage>
        <taxon>Bacteria</taxon>
        <taxon>Pseudomonadati</taxon>
        <taxon>Bacteroidota</taxon>
        <taxon>Flavobacteriia</taxon>
        <taxon>Flavobacteriales</taxon>
        <taxon>Flavobacteriaceae</taxon>
        <taxon>Lutibacter</taxon>
    </lineage>
</organism>
<dbReference type="InterPro" id="IPR051270">
    <property type="entry name" value="Tyrosine-tRNA_ligase_regulator"/>
</dbReference>
<dbReference type="InterPro" id="IPR012340">
    <property type="entry name" value="NA-bd_OB-fold"/>
</dbReference>
<gene>
    <name evidence="5" type="ORF">SAMN04488006_0636</name>
</gene>
<dbReference type="InterPro" id="IPR008231">
    <property type="entry name" value="CsaA"/>
</dbReference>
<dbReference type="SUPFAM" id="SSF50249">
    <property type="entry name" value="Nucleic acid-binding proteins"/>
    <property type="match status" value="1"/>
</dbReference>
<dbReference type="STRING" id="593133.SAMN04488006_0636"/>
<dbReference type="Proteomes" id="UP000199312">
    <property type="component" value="Unassembled WGS sequence"/>
</dbReference>
<evidence type="ECO:0000256" key="2">
    <source>
        <dbReference type="ARBA" id="ARBA00022884"/>
    </source>
</evidence>
<dbReference type="NCBIfam" id="NF007494">
    <property type="entry name" value="PRK10089.1-3"/>
    <property type="match status" value="1"/>
</dbReference>
<keyword evidence="6" id="KW-1185">Reference proteome</keyword>
<name>A0A1I6NVP9_9FLAO</name>
<dbReference type="OrthoDB" id="9794564at2"/>
<reference evidence="6" key="1">
    <citation type="submission" date="2016-10" db="EMBL/GenBank/DDBJ databases">
        <authorList>
            <person name="Varghese N."/>
            <person name="Submissions S."/>
        </authorList>
    </citation>
    <scope>NUCLEOTIDE SEQUENCE [LARGE SCALE GENOMIC DNA]</scope>
    <source>
        <strain evidence="6">DSM 24450</strain>
    </source>
</reference>
<evidence type="ECO:0000259" key="4">
    <source>
        <dbReference type="PROSITE" id="PS50886"/>
    </source>
</evidence>
<dbReference type="InterPro" id="IPR002547">
    <property type="entry name" value="tRNA-bd_dom"/>
</dbReference>
<dbReference type="RefSeq" id="WP_090222545.1">
    <property type="nucleotide sequence ID" value="NZ_FOZP01000001.1"/>
</dbReference>